<evidence type="ECO:0000256" key="3">
    <source>
        <dbReference type="ARBA" id="ARBA00023163"/>
    </source>
</evidence>
<dbReference type="Pfam" id="PF13560">
    <property type="entry name" value="HTH_31"/>
    <property type="match status" value="1"/>
</dbReference>
<protein>
    <submittedName>
        <fullName evidence="5">Transcriptional regulator</fullName>
    </submittedName>
</protein>
<name>A0A920BNW2_9ACTN</name>
<dbReference type="GO" id="GO:0003677">
    <property type="term" value="F:DNA binding"/>
    <property type="evidence" value="ECO:0007669"/>
    <property type="project" value="UniProtKB-KW"/>
</dbReference>
<dbReference type="PANTHER" id="PTHR46797:SF23">
    <property type="entry name" value="HTH-TYPE TRANSCRIPTIONAL REGULATOR SUTR"/>
    <property type="match status" value="1"/>
</dbReference>
<dbReference type="GO" id="GO:0005829">
    <property type="term" value="C:cytosol"/>
    <property type="evidence" value="ECO:0007669"/>
    <property type="project" value="TreeGrafter"/>
</dbReference>
<dbReference type="InterPro" id="IPR050807">
    <property type="entry name" value="TransReg_Diox_bact_type"/>
</dbReference>
<dbReference type="PANTHER" id="PTHR46797">
    <property type="entry name" value="HTH-TYPE TRANSCRIPTIONAL REGULATOR"/>
    <property type="match status" value="1"/>
</dbReference>
<keyword evidence="6" id="KW-1185">Reference proteome</keyword>
<dbReference type="PROSITE" id="PS50943">
    <property type="entry name" value="HTH_CROC1"/>
    <property type="match status" value="1"/>
</dbReference>
<keyword evidence="3" id="KW-0804">Transcription</keyword>
<organism evidence="5 6">
    <name type="scientific">Paractinoplanes toevensis</name>
    <dbReference type="NCBI Taxonomy" id="571911"/>
    <lineage>
        <taxon>Bacteria</taxon>
        <taxon>Bacillati</taxon>
        <taxon>Actinomycetota</taxon>
        <taxon>Actinomycetes</taxon>
        <taxon>Micromonosporales</taxon>
        <taxon>Micromonosporaceae</taxon>
        <taxon>Paractinoplanes</taxon>
    </lineage>
</organism>
<sequence>MAEDFVGARVRSWRLKRGVSQRTLAGLAGISQGYVSQIEAGLKEIDKRSTLIRLADALQVSVADLTGQPYAPGDATHARALAFVPAIRAALISLVYLDLADAPARPMEELADHTRRLMAARQACDYAEAAGLIAPLLLDLGAAAYSPASTHRPDGLRLLTLATYHASFLLKYLGFVDLPLAAAERCSDAARELGAPEFIGLSDYARLHHLPPESRGVGRKLAAAATERLAHESSPEALQTYGMLHLTCAWTDALADRPGDAQTHLGEAAAVAARLGGDPADGGFAELQFGPTNIAQWRVSLELETGSPGRAVELARAVDPKQILSRSRRTQFHIEHGAALAATRRADGEALTQFITAERIAPQRVRLSPIVRDNVGVLLRRARANAGVDHLRELAARVGVA</sequence>
<dbReference type="RefSeq" id="WP_213011600.1">
    <property type="nucleotide sequence ID" value="NZ_BOQN01000102.1"/>
</dbReference>
<dbReference type="SMART" id="SM00530">
    <property type="entry name" value="HTH_XRE"/>
    <property type="match status" value="1"/>
</dbReference>
<dbReference type="AlphaFoldDB" id="A0A920BNW2"/>
<dbReference type="SUPFAM" id="SSF47413">
    <property type="entry name" value="lambda repressor-like DNA-binding domains"/>
    <property type="match status" value="1"/>
</dbReference>
<dbReference type="Gene3D" id="1.10.260.40">
    <property type="entry name" value="lambda repressor-like DNA-binding domains"/>
    <property type="match status" value="1"/>
</dbReference>
<evidence type="ECO:0000313" key="6">
    <source>
        <dbReference type="Proteomes" id="UP000677082"/>
    </source>
</evidence>
<gene>
    <name evidence="5" type="ORF">Ato02nite_077010</name>
</gene>
<keyword evidence="1" id="KW-0805">Transcription regulation</keyword>
<evidence type="ECO:0000256" key="1">
    <source>
        <dbReference type="ARBA" id="ARBA00023015"/>
    </source>
</evidence>
<proteinExistence type="predicted"/>
<dbReference type="Proteomes" id="UP000677082">
    <property type="component" value="Unassembled WGS sequence"/>
</dbReference>
<feature type="domain" description="HTH cro/C1-type" evidence="4">
    <location>
        <begin position="10"/>
        <end position="65"/>
    </location>
</feature>
<evidence type="ECO:0000313" key="5">
    <source>
        <dbReference type="EMBL" id="GIM95908.1"/>
    </source>
</evidence>
<dbReference type="CDD" id="cd00093">
    <property type="entry name" value="HTH_XRE"/>
    <property type="match status" value="1"/>
</dbReference>
<dbReference type="InterPro" id="IPR010982">
    <property type="entry name" value="Lambda_DNA-bd_dom_sf"/>
</dbReference>
<keyword evidence="2" id="KW-0238">DNA-binding</keyword>
<evidence type="ECO:0000256" key="2">
    <source>
        <dbReference type="ARBA" id="ARBA00023125"/>
    </source>
</evidence>
<reference evidence="5 6" key="1">
    <citation type="submission" date="2021-03" db="EMBL/GenBank/DDBJ databases">
        <title>Whole genome shotgun sequence of Actinoplanes toevensis NBRC 105298.</title>
        <authorList>
            <person name="Komaki H."/>
            <person name="Tamura T."/>
        </authorList>
    </citation>
    <scope>NUCLEOTIDE SEQUENCE [LARGE SCALE GENOMIC DNA]</scope>
    <source>
        <strain evidence="5 6">NBRC 105298</strain>
    </source>
</reference>
<dbReference type="GO" id="GO:0003700">
    <property type="term" value="F:DNA-binding transcription factor activity"/>
    <property type="evidence" value="ECO:0007669"/>
    <property type="project" value="TreeGrafter"/>
</dbReference>
<evidence type="ECO:0000259" key="4">
    <source>
        <dbReference type="PROSITE" id="PS50943"/>
    </source>
</evidence>
<comment type="caution">
    <text evidence="5">The sequence shown here is derived from an EMBL/GenBank/DDBJ whole genome shotgun (WGS) entry which is preliminary data.</text>
</comment>
<dbReference type="InterPro" id="IPR001387">
    <property type="entry name" value="Cro/C1-type_HTH"/>
</dbReference>
<accession>A0A920BNW2</accession>
<dbReference type="EMBL" id="BOQN01000102">
    <property type="protein sequence ID" value="GIM95908.1"/>
    <property type="molecule type" value="Genomic_DNA"/>
</dbReference>